<protein>
    <recommendedName>
        <fullName evidence="1">diguanylate cyclase</fullName>
        <ecNumber evidence="1">2.7.7.65</ecNumber>
    </recommendedName>
</protein>
<dbReference type="PANTHER" id="PTHR45138:SF9">
    <property type="entry name" value="DIGUANYLATE CYCLASE DGCM-RELATED"/>
    <property type="match status" value="1"/>
</dbReference>
<dbReference type="SUPFAM" id="SSF55073">
    <property type="entry name" value="Nucleotide cyclase"/>
    <property type="match status" value="1"/>
</dbReference>
<dbReference type="EMBL" id="JBHTCA010000025">
    <property type="protein sequence ID" value="MFC7411176.1"/>
    <property type="molecule type" value="Genomic_DNA"/>
</dbReference>
<sequence>MKPETSDFLAGLPRQPRLLVVDDQAIQIQVLYRALAPDCQVLMATSGEAALRLCHERLPDLVLLDVEMPGMDGFAVLQQLKADPVTRELPVIFVTGHTSDDVESRCLEAGGVDYISKPINPRVVRSRVKTHLMLKFQSDLLRDMVFVDPLTNSYNRRYFDQRLAMEWSRARRSGAPLSLLMIDVDHFKAYNDHYGHPAGDQALREVVRALTRHLQRPGDTVARYGGEEFACLLPETDHNAALMLADRLELCVRELALPHAFSGAAQVVTVSVGVGTATPPLEDGEQSLVQDADAALYRAKHGGRGRALGRAEPQSSKA</sequence>
<keyword evidence="7" id="KW-1185">Reference proteome</keyword>
<dbReference type="Proteomes" id="UP001596501">
    <property type="component" value="Unassembled WGS sequence"/>
</dbReference>
<dbReference type="PANTHER" id="PTHR45138">
    <property type="entry name" value="REGULATORY COMPONENTS OF SENSORY TRANSDUCTION SYSTEM"/>
    <property type="match status" value="1"/>
</dbReference>
<dbReference type="InterPro" id="IPR001789">
    <property type="entry name" value="Sig_transdc_resp-reg_receiver"/>
</dbReference>
<dbReference type="InterPro" id="IPR043128">
    <property type="entry name" value="Rev_trsase/Diguanyl_cyclase"/>
</dbReference>
<dbReference type="SMART" id="SM00448">
    <property type="entry name" value="REC"/>
    <property type="match status" value="1"/>
</dbReference>
<dbReference type="SMART" id="SM00267">
    <property type="entry name" value="GGDEF"/>
    <property type="match status" value="1"/>
</dbReference>
<keyword evidence="3" id="KW-0597">Phosphoprotein</keyword>
<evidence type="ECO:0000313" key="7">
    <source>
        <dbReference type="Proteomes" id="UP001596501"/>
    </source>
</evidence>
<dbReference type="Pfam" id="PF00072">
    <property type="entry name" value="Response_reg"/>
    <property type="match status" value="1"/>
</dbReference>
<dbReference type="Pfam" id="PF00990">
    <property type="entry name" value="GGDEF"/>
    <property type="match status" value="1"/>
</dbReference>
<accession>A0ABW2QP36</accession>
<dbReference type="InterPro" id="IPR011006">
    <property type="entry name" value="CheY-like_superfamily"/>
</dbReference>
<dbReference type="Gene3D" id="3.30.70.270">
    <property type="match status" value="1"/>
</dbReference>
<dbReference type="InterPro" id="IPR050469">
    <property type="entry name" value="Diguanylate_Cyclase"/>
</dbReference>
<evidence type="ECO:0000256" key="2">
    <source>
        <dbReference type="ARBA" id="ARBA00034247"/>
    </source>
</evidence>
<dbReference type="InterPro" id="IPR029787">
    <property type="entry name" value="Nucleotide_cyclase"/>
</dbReference>
<evidence type="ECO:0000256" key="3">
    <source>
        <dbReference type="PROSITE-ProRule" id="PRU00169"/>
    </source>
</evidence>
<comment type="caution">
    <text evidence="6">The sequence shown here is derived from an EMBL/GenBank/DDBJ whole genome shotgun (WGS) entry which is preliminary data.</text>
</comment>
<reference evidence="7" key="1">
    <citation type="journal article" date="2019" name="Int. J. Syst. Evol. Microbiol.">
        <title>The Global Catalogue of Microorganisms (GCM) 10K type strain sequencing project: providing services to taxonomists for standard genome sequencing and annotation.</title>
        <authorList>
            <consortium name="The Broad Institute Genomics Platform"/>
            <consortium name="The Broad Institute Genome Sequencing Center for Infectious Disease"/>
            <person name="Wu L."/>
            <person name="Ma J."/>
        </authorList>
    </citation>
    <scope>NUCLEOTIDE SEQUENCE [LARGE SCALE GENOMIC DNA]</scope>
    <source>
        <strain evidence="7">CGMCC 1.12371</strain>
    </source>
</reference>
<keyword evidence="6" id="KW-0548">Nucleotidyltransferase</keyword>
<feature type="modified residue" description="4-aspartylphosphate" evidence="3">
    <location>
        <position position="65"/>
    </location>
</feature>
<evidence type="ECO:0000259" key="4">
    <source>
        <dbReference type="PROSITE" id="PS50110"/>
    </source>
</evidence>
<dbReference type="RefSeq" id="WP_382198685.1">
    <property type="nucleotide sequence ID" value="NZ_JBHTCA010000025.1"/>
</dbReference>
<evidence type="ECO:0000259" key="5">
    <source>
        <dbReference type="PROSITE" id="PS50887"/>
    </source>
</evidence>
<dbReference type="EC" id="2.7.7.65" evidence="1"/>
<dbReference type="NCBIfam" id="TIGR00254">
    <property type="entry name" value="GGDEF"/>
    <property type="match status" value="1"/>
</dbReference>
<feature type="domain" description="Response regulatory" evidence="4">
    <location>
        <begin position="17"/>
        <end position="132"/>
    </location>
</feature>
<keyword evidence="6" id="KW-0808">Transferase</keyword>
<comment type="catalytic activity">
    <reaction evidence="2">
        <text>2 GTP = 3',3'-c-di-GMP + 2 diphosphate</text>
        <dbReference type="Rhea" id="RHEA:24898"/>
        <dbReference type="ChEBI" id="CHEBI:33019"/>
        <dbReference type="ChEBI" id="CHEBI:37565"/>
        <dbReference type="ChEBI" id="CHEBI:58805"/>
        <dbReference type="EC" id="2.7.7.65"/>
    </reaction>
</comment>
<dbReference type="CDD" id="cd01949">
    <property type="entry name" value="GGDEF"/>
    <property type="match status" value="1"/>
</dbReference>
<dbReference type="SUPFAM" id="SSF52172">
    <property type="entry name" value="CheY-like"/>
    <property type="match status" value="1"/>
</dbReference>
<evidence type="ECO:0000256" key="1">
    <source>
        <dbReference type="ARBA" id="ARBA00012528"/>
    </source>
</evidence>
<feature type="domain" description="GGDEF" evidence="5">
    <location>
        <begin position="175"/>
        <end position="312"/>
    </location>
</feature>
<name>A0ABW2QP36_9BURK</name>
<dbReference type="InterPro" id="IPR000160">
    <property type="entry name" value="GGDEF_dom"/>
</dbReference>
<dbReference type="Gene3D" id="3.40.50.2300">
    <property type="match status" value="1"/>
</dbReference>
<dbReference type="PROSITE" id="PS50110">
    <property type="entry name" value="RESPONSE_REGULATORY"/>
    <property type="match status" value="1"/>
</dbReference>
<proteinExistence type="predicted"/>
<organism evidence="6 7">
    <name type="scientific">Hydrogenophaga atypica</name>
    <dbReference type="NCBI Taxonomy" id="249409"/>
    <lineage>
        <taxon>Bacteria</taxon>
        <taxon>Pseudomonadati</taxon>
        <taxon>Pseudomonadota</taxon>
        <taxon>Betaproteobacteria</taxon>
        <taxon>Burkholderiales</taxon>
        <taxon>Comamonadaceae</taxon>
        <taxon>Hydrogenophaga</taxon>
    </lineage>
</organism>
<evidence type="ECO:0000313" key="6">
    <source>
        <dbReference type="EMBL" id="MFC7411176.1"/>
    </source>
</evidence>
<dbReference type="PROSITE" id="PS50887">
    <property type="entry name" value="GGDEF"/>
    <property type="match status" value="1"/>
</dbReference>
<dbReference type="GO" id="GO:0052621">
    <property type="term" value="F:diguanylate cyclase activity"/>
    <property type="evidence" value="ECO:0007669"/>
    <property type="project" value="UniProtKB-EC"/>
</dbReference>
<gene>
    <name evidence="6" type="ORF">ACFQPB_20120</name>
</gene>